<evidence type="ECO:0000259" key="3">
    <source>
        <dbReference type="PROSITE" id="PS51832"/>
    </source>
</evidence>
<dbReference type="OrthoDB" id="9776250at2"/>
<keyword evidence="1" id="KW-0812">Transmembrane</keyword>
<reference evidence="5" key="1">
    <citation type="submission" date="2016-10" db="EMBL/GenBank/DDBJ databases">
        <authorList>
            <person name="Varghese N."/>
            <person name="Submissions S."/>
        </authorList>
    </citation>
    <scope>NUCLEOTIDE SEQUENCE [LARGE SCALE GENOMIC DNA]</scope>
    <source>
        <strain evidence="5">DSM 8987</strain>
    </source>
</reference>
<evidence type="ECO:0000256" key="1">
    <source>
        <dbReference type="SAM" id="Phobius"/>
    </source>
</evidence>
<name>A0A1G6XVI5_9BACT</name>
<dbReference type="InterPro" id="IPR037522">
    <property type="entry name" value="HD_GYP_dom"/>
</dbReference>
<gene>
    <name evidence="4" type="ORF">SAMN05661003_101388</name>
</gene>
<evidence type="ECO:0000313" key="4">
    <source>
        <dbReference type="EMBL" id="SDD81386.1"/>
    </source>
</evidence>
<feature type="transmembrane region" description="Helical" evidence="1">
    <location>
        <begin position="373"/>
        <end position="394"/>
    </location>
</feature>
<feature type="domain" description="HD-GYP" evidence="3">
    <location>
        <begin position="435"/>
        <end position="646"/>
    </location>
</feature>
<dbReference type="SUPFAM" id="SSF109604">
    <property type="entry name" value="HD-domain/PDEase-like"/>
    <property type="match status" value="1"/>
</dbReference>
<dbReference type="PANTHER" id="PTHR45228">
    <property type="entry name" value="CYCLIC DI-GMP PHOSPHODIESTERASE TM_0186-RELATED"/>
    <property type="match status" value="1"/>
</dbReference>
<dbReference type="InterPro" id="IPR007890">
    <property type="entry name" value="CHASE2"/>
</dbReference>
<evidence type="ECO:0000313" key="5">
    <source>
        <dbReference type="Proteomes" id="UP000243205"/>
    </source>
</evidence>
<dbReference type="AlphaFoldDB" id="A0A1G6XVI5"/>
<feature type="transmembrane region" description="Helical" evidence="1">
    <location>
        <begin position="400"/>
        <end position="423"/>
    </location>
</feature>
<dbReference type="EMBL" id="FNAQ01000001">
    <property type="protein sequence ID" value="SDD81386.1"/>
    <property type="molecule type" value="Genomic_DNA"/>
</dbReference>
<protein>
    <submittedName>
        <fullName evidence="4">Adenylate cyclase</fullName>
    </submittedName>
</protein>
<organism evidence="4 5">
    <name type="scientific">Desulfuromonas thiophila</name>
    <dbReference type="NCBI Taxonomy" id="57664"/>
    <lineage>
        <taxon>Bacteria</taxon>
        <taxon>Pseudomonadati</taxon>
        <taxon>Thermodesulfobacteriota</taxon>
        <taxon>Desulfuromonadia</taxon>
        <taxon>Desulfuromonadales</taxon>
        <taxon>Desulfuromonadaceae</taxon>
        <taxon>Desulfuromonas</taxon>
    </lineage>
</organism>
<dbReference type="Proteomes" id="UP000243205">
    <property type="component" value="Unassembled WGS sequence"/>
</dbReference>
<dbReference type="SMART" id="SM00471">
    <property type="entry name" value="HDc"/>
    <property type="match status" value="1"/>
</dbReference>
<dbReference type="Gene3D" id="1.10.3210.10">
    <property type="entry name" value="Hypothetical protein af1432"/>
    <property type="match status" value="1"/>
</dbReference>
<dbReference type="RefSeq" id="WP_092075688.1">
    <property type="nucleotide sequence ID" value="NZ_FNAQ01000001.1"/>
</dbReference>
<dbReference type="InterPro" id="IPR003607">
    <property type="entry name" value="HD/PDEase_dom"/>
</dbReference>
<dbReference type="InterPro" id="IPR006674">
    <property type="entry name" value="HD_domain"/>
</dbReference>
<keyword evidence="5" id="KW-1185">Reference proteome</keyword>
<sequence>MRILARYGLILALVIVLHGLCRISGALPFFDFRCYDLLAGRPEAPFTPDSAITLVVEIDEESLQRLGQWPWPRLLLAKTVELLLQQRPAAVGLDIFFPEADRTSPVQIARFYRQLLGLQVPLESFPPALIDHDRIFAAALARGPTVLPLFLQHQPTAEDRPLPDSARFGPLPPDSKVPQAGALLINTPILQQAATGSGYINAALDRDGVFRRQPLVIGYDGQLVPGLALALLRQIDPAARLLPSAPESWAPLCFDVLGRTVHTNQRGETLTRLYPATAFRRVSLARLLSGEVPADLASGKIVLIGATAAGLFDQYITPAGEVLPGVFVHAALLENLLRGVSLYQPDSAPQLAFGLSLMLSLVLVWLVLQHRYLLSWITYLGGVCGAVLFAWLLLRQGVYVALGYFLLPFSFLFFLVSLFFAVLHYVERKRFLEDLGAAHSATIDSMTMVAESRDIETGCHIQRTKEYVRLLAKQLLCQGLFPRQLSPHVIDLLFRAAPLHDIGKVGIPDEILRKPARLTDAETAIMRSHVTIGYRVIQNAINSYNKTNEFLSIAANIAYSHHEKWDGSGYPQGLRGEQIPLEARLMALADVYDALTSRRCYKDIFPFEEAEELILAERDRHFDPRIVDAFALLRPAFREVACRYRASEQEQRLAARAQLA</sequence>
<dbReference type="Pfam" id="PF05226">
    <property type="entry name" value="CHASE2"/>
    <property type="match status" value="1"/>
</dbReference>
<feature type="transmembrane region" description="Helical" evidence="1">
    <location>
        <begin position="351"/>
        <end position="368"/>
    </location>
</feature>
<dbReference type="CDD" id="cd00077">
    <property type="entry name" value="HDc"/>
    <property type="match status" value="1"/>
</dbReference>
<dbReference type="PROSITE" id="PS51831">
    <property type="entry name" value="HD"/>
    <property type="match status" value="1"/>
</dbReference>
<dbReference type="STRING" id="57664.SAMN05661003_101388"/>
<keyword evidence="1" id="KW-1133">Transmembrane helix</keyword>
<proteinExistence type="predicted"/>
<dbReference type="Pfam" id="PF13487">
    <property type="entry name" value="HD_5"/>
    <property type="match status" value="1"/>
</dbReference>
<evidence type="ECO:0000259" key="2">
    <source>
        <dbReference type="PROSITE" id="PS51831"/>
    </source>
</evidence>
<feature type="domain" description="HD" evidence="2">
    <location>
        <begin position="457"/>
        <end position="595"/>
    </location>
</feature>
<dbReference type="PROSITE" id="PS51832">
    <property type="entry name" value="HD_GYP"/>
    <property type="match status" value="1"/>
</dbReference>
<dbReference type="PANTHER" id="PTHR45228:SF5">
    <property type="entry name" value="CYCLIC DI-GMP PHOSPHODIESTERASE VC_1348-RELATED"/>
    <property type="match status" value="1"/>
</dbReference>
<dbReference type="SMART" id="SM01080">
    <property type="entry name" value="CHASE2"/>
    <property type="match status" value="1"/>
</dbReference>
<dbReference type="InterPro" id="IPR052020">
    <property type="entry name" value="Cyclic_di-GMP/3'3'-cGAMP_PDE"/>
</dbReference>
<accession>A0A1G6XVI5</accession>
<keyword evidence="1" id="KW-0472">Membrane</keyword>